<keyword evidence="4" id="KW-0507">mRNA processing</keyword>
<evidence type="ECO:0000256" key="1">
    <source>
        <dbReference type="ARBA" id="ARBA00004123"/>
    </source>
</evidence>
<evidence type="ECO:0000256" key="3">
    <source>
        <dbReference type="ARBA" id="ARBA00023242"/>
    </source>
</evidence>
<feature type="compositionally biased region" description="Polar residues" evidence="5">
    <location>
        <begin position="8"/>
        <end position="20"/>
    </location>
</feature>
<dbReference type="GO" id="GO:0003676">
    <property type="term" value="F:nucleic acid binding"/>
    <property type="evidence" value="ECO:0007669"/>
    <property type="project" value="InterPro"/>
</dbReference>
<feature type="domain" description="G-patch" evidence="6">
    <location>
        <begin position="184"/>
        <end position="231"/>
    </location>
</feature>
<keyword evidence="8" id="KW-1185">Reference proteome</keyword>
<evidence type="ECO:0000313" key="8">
    <source>
        <dbReference type="Proteomes" id="UP000803884"/>
    </source>
</evidence>
<feature type="region of interest" description="Disordered" evidence="5">
    <location>
        <begin position="243"/>
        <end position="367"/>
    </location>
</feature>
<evidence type="ECO:0000256" key="4">
    <source>
        <dbReference type="RuleBase" id="RU369096"/>
    </source>
</evidence>
<comment type="subcellular location">
    <subcellularLocation>
        <location evidence="1 4">Nucleus</location>
    </subcellularLocation>
</comment>
<keyword evidence="3 4" id="KW-0539">Nucleus</keyword>
<dbReference type="InterPro" id="IPR045166">
    <property type="entry name" value="Spp2-like"/>
</dbReference>
<feature type="compositionally biased region" description="Basic and acidic residues" evidence="5">
    <location>
        <begin position="95"/>
        <end position="105"/>
    </location>
</feature>
<comment type="caution">
    <text evidence="7">The sequence shown here is derived from an EMBL/GenBank/DDBJ whole genome shotgun (WGS) entry which is preliminary data.</text>
</comment>
<dbReference type="PANTHER" id="PTHR15818:SF2">
    <property type="entry name" value="G-PATCH DOMAIN AND KOW MOTIFS-CONTAINING PROTEIN"/>
    <property type="match status" value="1"/>
</dbReference>
<dbReference type="GO" id="GO:0005681">
    <property type="term" value="C:spliceosomal complex"/>
    <property type="evidence" value="ECO:0007669"/>
    <property type="project" value="UniProtKB-UniRule"/>
</dbReference>
<keyword evidence="4" id="KW-0508">mRNA splicing</keyword>
<sequence length="367" mass="42524">MAHFDSPPQDQQAQPTQKLSLTLKKKPGTPAAAAGTKRPRDALQDEDDGDSDDDEAKQLHARRATKVSHFDSQAGGAIDEDRKVVDKGPLVIENLRNRDWKAEAVKKRRMQRGEANAPEKEEENAPETNTNTNTEDQEAMDALLGRTKKSDLTIPAVTEEDAFQQDYKTAPDMATLEDYARVPVEQFGAAMLRGMGWKEGDGIGNDKGRKVEAQKVPARRPALLGIGAKEEAAVAQELGAWGKAARGKGGREPVVYNPVLLRDKRTGETFTEEEARAREEKEERERHEREFERRERRREREGEGERRREREGEGRRHRREDSRDRERRRRDDRDRHHRDRGEDRHRRHERDRDGHRRRERSREHRRR</sequence>
<reference evidence="7 8" key="1">
    <citation type="journal article" date="2020" name="Microbiol. Resour. Announc.">
        <title>Draft Genome Sequence of a Cladosporium Species Isolated from the Mesophotic Ascidian Didemnum maculosum.</title>
        <authorList>
            <person name="Gioti A."/>
            <person name="Siaperas R."/>
            <person name="Nikolaivits E."/>
            <person name="Le Goff G."/>
            <person name="Ouazzani J."/>
            <person name="Kotoulas G."/>
            <person name="Topakas E."/>
        </authorList>
    </citation>
    <scope>NUCLEOTIDE SEQUENCE [LARGE SCALE GENOMIC DNA]</scope>
    <source>
        <strain evidence="7 8">TM138-S3</strain>
    </source>
</reference>
<dbReference type="PANTHER" id="PTHR15818">
    <property type="entry name" value="G PATCH AND KOW-CONTAINING"/>
    <property type="match status" value="1"/>
</dbReference>
<dbReference type="InterPro" id="IPR026822">
    <property type="entry name" value="Spp2/MOS2_G-patch"/>
</dbReference>
<feature type="compositionally biased region" description="Acidic residues" evidence="5">
    <location>
        <begin position="44"/>
        <end position="55"/>
    </location>
</feature>
<dbReference type="AlphaFoldDB" id="A0AB34KMB8"/>
<evidence type="ECO:0000259" key="6">
    <source>
        <dbReference type="PROSITE" id="PS50174"/>
    </source>
</evidence>
<dbReference type="RefSeq" id="XP_069227963.1">
    <property type="nucleotide sequence ID" value="XM_069375189.1"/>
</dbReference>
<dbReference type="SMART" id="SM00443">
    <property type="entry name" value="G_patch"/>
    <property type="match status" value="1"/>
</dbReference>
<dbReference type="EMBL" id="JAAQHG020000023">
    <property type="protein sequence ID" value="KAL1584857.1"/>
    <property type="molecule type" value="Genomic_DNA"/>
</dbReference>
<proteinExistence type="inferred from homology"/>
<protein>
    <recommendedName>
        <fullName evidence="4">Pre-mRNA-splicing factor</fullName>
    </recommendedName>
</protein>
<dbReference type="Pfam" id="PF12656">
    <property type="entry name" value="G-patch_2"/>
    <property type="match status" value="1"/>
</dbReference>
<name>A0AB34KMB8_9PEZI</name>
<evidence type="ECO:0000256" key="5">
    <source>
        <dbReference type="SAM" id="MobiDB-lite"/>
    </source>
</evidence>
<organism evidence="7 8">
    <name type="scientific">Cladosporium halotolerans</name>
    <dbReference type="NCBI Taxonomy" id="1052096"/>
    <lineage>
        <taxon>Eukaryota</taxon>
        <taxon>Fungi</taxon>
        <taxon>Dikarya</taxon>
        <taxon>Ascomycota</taxon>
        <taxon>Pezizomycotina</taxon>
        <taxon>Dothideomycetes</taxon>
        <taxon>Dothideomycetidae</taxon>
        <taxon>Cladosporiales</taxon>
        <taxon>Cladosporiaceae</taxon>
        <taxon>Cladosporium</taxon>
    </lineage>
</organism>
<dbReference type="InterPro" id="IPR000467">
    <property type="entry name" value="G_patch_dom"/>
</dbReference>
<comment type="function">
    <text evidence="4">Involved in spliceosome maturation and the first step of pre-mRNA splicing.</text>
</comment>
<dbReference type="GO" id="GO:0000398">
    <property type="term" value="P:mRNA splicing, via spliceosome"/>
    <property type="evidence" value="ECO:0007669"/>
    <property type="project" value="UniProtKB-UniRule"/>
</dbReference>
<dbReference type="GeneID" id="96008027"/>
<evidence type="ECO:0000256" key="2">
    <source>
        <dbReference type="ARBA" id="ARBA00008576"/>
    </source>
</evidence>
<dbReference type="PROSITE" id="PS50174">
    <property type="entry name" value="G_PATCH"/>
    <property type="match status" value="1"/>
</dbReference>
<feature type="region of interest" description="Disordered" evidence="5">
    <location>
        <begin position="1"/>
        <end position="137"/>
    </location>
</feature>
<gene>
    <name evidence="7" type="ORF">WHR41_06584</name>
</gene>
<dbReference type="Proteomes" id="UP000803884">
    <property type="component" value="Unassembled WGS sequence"/>
</dbReference>
<evidence type="ECO:0000313" key="7">
    <source>
        <dbReference type="EMBL" id="KAL1584857.1"/>
    </source>
</evidence>
<keyword evidence="4" id="KW-0747">Spliceosome</keyword>
<comment type="similarity">
    <text evidence="2 4">Belongs to the SPP2 family.</text>
</comment>
<accession>A0AB34KMB8</accession>
<feature type="compositionally biased region" description="Basic and acidic residues" evidence="5">
    <location>
        <begin position="261"/>
        <end position="367"/>
    </location>
</feature>